<dbReference type="GO" id="GO:0015109">
    <property type="term" value="F:chromate transmembrane transporter activity"/>
    <property type="evidence" value="ECO:0007669"/>
    <property type="project" value="InterPro"/>
</dbReference>
<dbReference type="InterPro" id="IPR003370">
    <property type="entry name" value="Chromate_transpt"/>
</dbReference>
<dbReference type="Pfam" id="PF02417">
    <property type="entry name" value="Chromate_transp"/>
    <property type="match status" value="1"/>
</dbReference>
<evidence type="ECO:0000256" key="2">
    <source>
        <dbReference type="ARBA" id="ARBA00005262"/>
    </source>
</evidence>
<evidence type="ECO:0000256" key="6">
    <source>
        <dbReference type="ARBA" id="ARBA00023136"/>
    </source>
</evidence>
<keyword evidence="4 7" id="KW-0812">Transmembrane</keyword>
<dbReference type="eggNOG" id="COG2059">
    <property type="taxonomic scope" value="Bacteria"/>
</dbReference>
<dbReference type="GO" id="GO:0005886">
    <property type="term" value="C:plasma membrane"/>
    <property type="evidence" value="ECO:0007669"/>
    <property type="project" value="UniProtKB-SubCell"/>
</dbReference>
<dbReference type="STRING" id="883113.HMPREF9708_00466"/>
<comment type="similarity">
    <text evidence="2">Belongs to the chromate ion transporter (CHR) (TC 2.A.51) family.</text>
</comment>
<dbReference type="RefSeq" id="WP_006308443.1">
    <property type="nucleotide sequence ID" value="NZ_JH601133.1"/>
</dbReference>
<feature type="transmembrane region" description="Helical" evidence="7">
    <location>
        <begin position="79"/>
        <end position="103"/>
    </location>
</feature>
<feature type="transmembrane region" description="Helical" evidence="7">
    <location>
        <begin position="12"/>
        <end position="31"/>
    </location>
</feature>
<dbReference type="EMBL" id="AGEG01000003">
    <property type="protein sequence ID" value="EHR37837.1"/>
    <property type="molecule type" value="Genomic_DNA"/>
</dbReference>
<dbReference type="Proteomes" id="UP000006190">
    <property type="component" value="Unassembled WGS sequence"/>
</dbReference>
<evidence type="ECO:0000256" key="5">
    <source>
        <dbReference type="ARBA" id="ARBA00022989"/>
    </source>
</evidence>
<dbReference type="PANTHER" id="PTHR43663">
    <property type="entry name" value="CHROMATE TRANSPORT PROTEIN-RELATED"/>
    <property type="match status" value="1"/>
</dbReference>
<dbReference type="AlphaFoldDB" id="H3NI38"/>
<evidence type="ECO:0000256" key="3">
    <source>
        <dbReference type="ARBA" id="ARBA00022475"/>
    </source>
</evidence>
<dbReference type="InterPro" id="IPR052518">
    <property type="entry name" value="CHR_Transporter"/>
</dbReference>
<feature type="transmembrane region" description="Helical" evidence="7">
    <location>
        <begin position="109"/>
        <end position="131"/>
    </location>
</feature>
<evidence type="ECO:0000313" key="9">
    <source>
        <dbReference type="Proteomes" id="UP000006190"/>
    </source>
</evidence>
<protein>
    <recommendedName>
        <fullName evidence="10">Chromate ion transporter (CHR) family chromate transporter</fullName>
    </recommendedName>
</protein>
<evidence type="ECO:0000313" key="8">
    <source>
        <dbReference type="EMBL" id="EHR37837.1"/>
    </source>
</evidence>
<evidence type="ECO:0000256" key="1">
    <source>
        <dbReference type="ARBA" id="ARBA00004651"/>
    </source>
</evidence>
<organism evidence="8 9">
    <name type="scientific">Facklamia languida CCUG 37842</name>
    <dbReference type="NCBI Taxonomy" id="883113"/>
    <lineage>
        <taxon>Bacteria</taxon>
        <taxon>Bacillati</taxon>
        <taxon>Bacillota</taxon>
        <taxon>Bacilli</taxon>
        <taxon>Lactobacillales</taxon>
        <taxon>Aerococcaceae</taxon>
        <taxon>Facklamia</taxon>
    </lineage>
</organism>
<keyword evidence="9" id="KW-1185">Reference proteome</keyword>
<evidence type="ECO:0000256" key="7">
    <source>
        <dbReference type="SAM" id="Phobius"/>
    </source>
</evidence>
<feature type="transmembrane region" description="Helical" evidence="7">
    <location>
        <begin position="165"/>
        <end position="185"/>
    </location>
</feature>
<reference evidence="8 9" key="1">
    <citation type="submission" date="2012-01" db="EMBL/GenBank/DDBJ databases">
        <title>The Genome Sequence of Facklamia languida CCUG 37842.</title>
        <authorList>
            <consortium name="The Broad Institute Genome Sequencing Platform"/>
            <person name="Earl A."/>
            <person name="Ward D."/>
            <person name="Feldgarden M."/>
            <person name="Gevers D."/>
            <person name="Huys G."/>
            <person name="Young S.K."/>
            <person name="Zeng Q."/>
            <person name="Gargeya S."/>
            <person name="Fitzgerald M."/>
            <person name="Haas B."/>
            <person name="Abouelleil A."/>
            <person name="Alvarado L."/>
            <person name="Arachchi H.M."/>
            <person name="Berlin A."/>
            <person name="Chapman S.B."/>
            <person name="Gearin G."/>
            <person name="Goldberg J."/>
            <person name="Griggs A."/>
            <person name="Gujja S."/>
            <person name="Hansen M."/>
            <person name="Heiman D."/>
            <person name="Howarth C."/>
            <person name="Larimer J."/>
            <person name="Lui A."/>
            <person name="MacDonald P.J.P."/>
            <person name="McCowen C."/>
            <person name="Montmayeur A."/>
            <person name="Murphy C."/>
            <person name="Neiman D."/>
            <person name="Pearson M."/>
            <person name="Priest M."/>
            <person name="Roberts A."/>
            <person name="Saif S."/>
            <person name="Shea T."/>
            <person name="Sisk P."/>
            <person name="Stolte C."/>
            <person name="Sykes S."/>
            <person name="Wortman J."/>
            <person name="Nusbaum C."/>
            <person name="Birren B."/>
        </authorList>
    </citation>
    <scope>NUCLEOTIDE SEQUENCE [LARGE SCALE GENOMIC DNA]</scope>
    <source>
        <strain evidence="8 9">CCUG 37842</strain>
    </source>
</reference>
<proteinExistence type="inferred from homology"/>
<comment type="caution">
    <text evidence="8">The sequence shown here is derived from an EMBL/GenBank/DDBJ whole genome shotgun (WGS) entry which is preliminary data.</text>
</comment>
<feature type="transmembrane region" description="Helical" evidence="7">
    <location>
        <begin position="143"/>
        <end position="159"/>
    </location>
</feature>
<name>H3NI38_9LACT</name>
<dbReference type="PANTHER" id="PTHR43663:SF1">
    <property type="entry name" value="CHROMATE TRANSPORTER"/>
    <property type="match status" value="1"/>
</dbReference>
<keyword evidence="5 7" id="KW-1133">Transmembrane helix</keyword>
<keyword evidence="6 7" id="KW-0472">Membrane</keyword>
<dbReference type="OrthoDB" id="9027281at2"/>
<keyword evidence="3" id="KW-1003">Cell membrane</keyword>
<sequence>MKKLHFLWKLFYATFLLSAFTFGGGYVIVSLMKRQFVDDYQWFSENEMVDLVSIAQSSPGAIAVNAAIIVGYRLAGFMGIAATVLATILPPFIIISIIANFYQIFSQNYWIATMLDGMQAGVAAVISTVIFEMGAGLVKEKKPLLIGLFGLALLALAVFKVDVSIIVVTSLFLGLLYSFILKGVIK</sequence>
<accession>H3NI38</accession>
<dbReference type="HOGENOM" id="CLU_018106_1_0_9"/>
<gene>
    <name evidence="8" type="ORF">HMPREF9708_00466</name>
</gene>
<evidence type="ECO:0000256" key="4">
    <source>
        <dbReference type="ARBA" id="ARBA00022692"/>
    </source>
</evidence>
<comment type="subcellular location">
    <subcellularLocation>
        <location evidence="1">Cell membrane</location>
        <topology evidence="1">Multi-pass membrane protein</topology>
    </subcellularLocation>
</comment>
<dbReference type="PATRIC" id="fig|883113.3.peg.469"/>
<evidence type="ECO:0008006" key="10">
    <source>
        <dbReference type="Google" id="ProtNLM"/>
    </source>
</evidence>